<dbReference type="GO" id="GO:0047646">
    <property type="term" value="F:alkanal monooxygenase (FMN-linked) activity"/>
    <property type="evidence" value="ECO:0007669"/>
    <property type="project" value="UniProtKB-EC"/>
</dbReference>
<dbReference type="Proteomes" id="UP000249091">
    <property type="component" value="Chromosome 1"/>
</dbReference>
<dbReference type="EMBL" id="LS483468">
    <property type="protein sequence ID" value="SQI29971.1"/>
    <property type="molecule type" value="Genomic_DNA"/>
</dbReference>
<evidence type="ECO:0000256" key="1">
    <source>
        <dbReference type="ARBA" id="ARBA00023002"/>
    </source>
</evidence>
<dbReference type="KEGG" id="rcr:NCTC10994_01349"/>
<dbReference type="InterPro" id="IPR011251">
    <property type="entry name" value="Luciferase-like_dom"/>
</dbReference>
<proteinExistence type="predicted"/>
<dbReference type="PANTHER" id="PTHR30137">
    <property type="entry name" value="LUCIFERASE-LIKE MONOOXYGENASE"/>
    <property type="match status" value="1"/>
</dbReference>
<dbReference type="InterPro" id="IPR036661">
    <property type="entry name" value="Luciferase-like_sf"/>
</dbReference>
<evidence type="ECO:0000313" key="5">
    <source>
        <dbReference type="Proteomes" id="UP000249091"/>
    </source>
</evidence>
<dbReference type="InterPro" id="IPR050766">
    <property type="entry name" value="Bact_Lucif_Oxidored"/>
</dbReference>
<evidence type="ECO:0000256" key="2">
    <source>
        <dbReference type="ARBA" id="ARBA00023033"/>
    </source>
</evidence>
<sequence>MTRPLFATRFDFRAPGAAPRERQAMFTRALDMVEYAESTGHDAVMLSEHHGSEDGYLPSPLPVAAAFAARTHTIPITVSALIVNLYDPVRLAEDIAVVDLLSGGRVSYVFALGYRPEEYALYRRPWTSRGQDTEAALELVLEALRTQRVDRAGRVGAVTPAPLSRPHPFAYYGGGTPTAARRAARLGLNFQPQIADESLRDLYRAECERLGRRPGHVMMPPPGPATVFCAADPDEFWARYGHHLLADARGYAAWHQSGTALSHVFDRSTTTEELRAVGTYLVDTPDGLIRRCGEGALPVITAHPLCAGMPEEPSWESMRLLGEKVVPAVRENRKPIAENRSAG</sequence>
<keyword evidence="5" id="KW-1185">Reference proteome</keyword>
<protein>
    <submittedName>
        <fullName evidence="4">Monooxygenase</fullName>
        <ecNumber evidence="4">1.14.14.3</ecNumber>
    </submittedName>
</protein>
<keyword evidence="2 4" id="KW-0503">Monooxygenase</keyword>
<dbReference type="RefSeq" id="WP_072700026.1">
    <property type="nucleotide sequence ID" value="NZ_JAFBBL010000001.1"/>
</dbReference>
<name>A0A2X4TSE5_9NOCA</name>
<dbReference type="GO" id="GO:0005829">
    <property type="term" value="C:cytosol"/>
    <property type="evidence" value="ECO:0007669"/>
    <property type="project" value="TreeGrafter"/>
</dbReference>
<gene>
    <name evidence="4" type="primary">luxB</name>
    <name evidence="4" type="ORF">NCTC10994_01349</name>
</gene>
<dbReference type="SUPFAM" id="SSF51679">
    <property type="entry name" value="Bacterial luciferase-like"/>
    <property type="match status" value="1"/>
</dbReference>
<dbReference type="PANTHER" id="PTHR30137:SF8">
    <property type="entry name" value="BLR5498 PROTEIN"/>
    <property type="match status" value="1"/>
</dbReference>
<evidence type="ECO:0000313" key="4">
    <source>
        <dbReference type="EMBL" id="SQI29971.1"/>
    </source>
</evidence>
<dbReference type="AlphaFoldDB" id="A0A2X4TSE5"/>
<organism evidence="4 5">
    <name type="scientific">Rhodococcus coprophilus</name>
    <dbReference type="NCBI Taxonomy" id="38310"/>
    <lineage>
        <taxon>Bacteria</taxon>
        <taxon>Bacillati</taxon>
        <taxon>Actinomycetota</taxon>
        <taxon>Actinomycetes</taxon>
        <taxon>Mycobacteriales</taxon>
        <taxon>Nocardiaceae</taxon>
        <taxon>Rhodococcus</taxon>
    </lineage>
</organism>
<reference evidence="4 5" key="1">
    <citation type="submission" date="2018-06" db="EMBL/GenBank/DDBJ databases">
        <authorList>
            <consortium name="Pathogen Informatics"/>
            <person name="Doyle S."/>
        </authorList>
    </citation>
    <scope>NUCLEOTIDE SEQUENCE [LARGE SCALE GENOMIC DNA]</scope>
    <source>
        <strain evidence="4 5">NCTC10994</strain>
    </source>
</reference>
<dbReference type="EC" id="1.14.14.3" evidence="4"/>
<dbReference type="Pfam" id="PF00296">
    <property type="entry name" value="Bac_luciferase"/>
    <property type="match status" value="1"/>
</dbReference>
<dbReference type="Gene3D" id="3.20.20.30">
    <property type="entry name" value="Luciferase-like domain"/>
    <property type="match status" value="1"/>
</dbReference>
<evidence type="ECO:0000259" key="3">
    <source>
        <dbReference type="Pfam" id="PF00296"/>
    </source>
</evidence>
<dbReference type="STRING" id="1219011.GCA_001895045_02047"/>
<feature type="domain" description="Luciferase-like" evidence="3">
    <location>
        <begin position="19"/>
        <end position="254"/>
    </location>
</feature>
<accession>A0A2X4TSE5</accession>
<keyword evidence="1 4" id="KW-0560">Oxidoreductase</keyword>